<evidence type="ECO:0000256" key="1">
    <source>
        <dbReference type="ARBA" id="ARBA00004196"/>
    </source>
</evidence>
<keyword evidence="9" id="KW-1185">Reference proteome</keyword>
<proteinExistence type="predicted"/>
<evidence type="ECO:0000256" key="4">
    <source>
        <dbReference type="ARBA" id="ARBA00022525"/>
    </source>
</evidence>
<keyword evidence="6" id="KW-0472">Membrane</keyword>
<dbReference type="GO" id="GO:0009279">
    <property type="term" value="C:cell outer membrane"/>
    <property type="evidence" value="ECO:0007669"/>
    <property type="project" value="UniProtKB-SubCell"/>
</dbReference>
<dbReference type="RefSeq" id="WP_185073964.1">
    <property type="nucleotide sequence ID" value="NZ_JACHMB010000001.1"/>
</dbReference>
<keyword evidence="7" id="KW-0998">Cell outer membrane</keyword>
<evidence type="ECO:0000256" key="6">
    <source>
        <dbReference type="ARBA" id="ARBA00023136"/>
    </source>
</evidence>
<dbReference type="Proteomes" id="UP000579153">
    <property type="component" value="Unassembled WGS sequence"/>
</dbReference>
<comment type="subcellular location">
    <subcellularLocation>
        <location evidence="1">Cell envelope</location>
    </subcellularLocation>
    <subcellularLocation>
        <location evidence="2">Cell outer membrane</location>
    </subcellularLocation>
    <subcellularLocation>
        <location evidence="3">Secreted</location>
    </subcellularLocation>
</comment>
<reference evidence="8 9" key="1">
    <citation type="submission" date="2020-08" db="EMBL/GenBank/DDBJ databases">
        <title>Sequencing the genomes of 1000 actinobacteria strains.</title>
        <authorList>
            <person name="Klenk H.-P."/>
        </authorList>
    </citation>
    <scope>NUCLEOTIDE SEQUENCE [LARGE SCALE GENOMIC DNA]</scope>
    <source>
        <strain evidence="8 9">DSM 45507</strain>
    </source>
</reference>
<comment type="caution">
    <text evidence="8">The sequence shown here is derived from an EMBL/GenBank/DDBJ whole genome shotgun (WGS) entry which is preliminary data.</text>
</comment>
<keyword evidence="4" id="KW-0964">Secreted</keyword>
<dbReference type="GO" id="GO:0005576">
    <property type="term" value="C:extracellular region"/>
    <property type="evidence" value="ECO:0007669"/>
    <property type="project" value="UniProtKB-SubCell"/>
</dbReference>
<evidence type="ECO:0000313" key="8">
    <source>
        <dbReference type="EMBL" id="MBB5780515.1"/>
    </source>
</evidence>
<evidence type="ECO:0000256" key="3">
    <source>
        <dbReference type="ARBA" id="ARBA00004613"/>
    </source>
</evidence>
<gene>
    <name evidence="8" type="ORF">HD596_007271</name>
</gene>
<keyword evidence="5" id="KW-0732">Signal</keyword>
<name>A0A7W9GB27_9ACTN</name>
<evidence type="ECO:0000313" key="9">
    <source>
        <dbReference type="Proteomes" id="UP000579153"/>
    </source>
</evidence>
<evidence type="ECO:0000256" key="7">
    <source>
        <dbReference type="ARBA" id="ARBA00023237"/>
    </source>
</evidence>
<sequence length="349" mass="35311">MTPIPAQAQSTVFVPCVGANGGSAGLAQAIITVQGGVTGTDSGLIELDEGCTYSFTDPFTPGGTNALPTITGKIVIHGKKATISRDANASTTFRIAEVGENASLTLIGVTIRGGAAFIDGVTLVGGGIINRGTLSLKFSRITHNSAQSEGGGIFGDRRSLTLLYRSAVTDNSVGFSRPSATARGLTALRGEGEAASGGGILVLGTLKAIDSVFSGNSALTFGGAIRNDGVASLTDSTVTNNQARSSGGGVSNAGTMEIKKGKIIRNRATSSGGGFADSTTSQTRIIDSLITRNIAGERGGGIFSVRGDISLLRTSVIKNTPNECVAPTPIPGCRTVLFPPRPGNPPASR</sequence>
<evidence type="ECO:0000256" key="5">
    <source>
        <dbReference type="ARBA" id="ARBA00022729"/>
    </source>
</evidence>
<dbReference type="NCBIfam" id="TIGR01376">
    <property type="entry name" value="POMP_repeat"/>
    <property type="match status" value="1"/>
</dbReference>
<dbReference type="AlphaFoldDB" id="A0A7W9GB27"/>
<dbReference type="SUPFAM" id="SSF51126">
    <property type="entry name" value="Pectin lyase-like"/>
    <property type="match status" value="1"/>
</dbReference>
<protein>
    <submittedName>
        <fullName evidence="8">Putative outer membrane repeat protein</fullName>
    </submittedName>
</protein>
<accession>A0A7W9GB27</accession>
<dbReference type="InterPro" id="IPR003368">
    <property type="entry name" value="POMP_repeat"/>
</dbReference>
<dbReference type="Pfam" id="PF02415">
    <property type="entry name" value="Chlam_PMP"/>
    <property type="match status" value="1"/>
</dbReference>
<dbReference type="PANTHER" id="PTHR11319:SF35">
    <property type="entry name" value="OUTER MEMBRANE PROTEIN PMPC-RELATED"/>
    <property type="match status" value="1"/>
</dbReference>
<dbReference type="InterPro" id="IPR011050">
    <property type="entry name" value="Pectin_lyase_fold/virulence"/>
</dbReference>
<dbReference type="EMBL" id="JACHMB010000001">
    <property type="protein sequence ID" value="MBB5780515.1"/>
    <property type="molecule type" value="Genomic_DNA"/>
</dbReference>
<dbReference type="PANTHER" id="PTHR11319">
    <property type="entry name" value="G PROTEIN-COUPLED RECEPTOR-RELATED"/>
    <property type="match status" value="1"/>
</dbReference>
<organism evidence="8 9">
    <name type="scientific">Nonomuraea jabiensis</name>
    <dbReference type="NCBI Taxonomy" id="882448"/>
    <lineage>
        <taxon>Bacteria</taxon>
        <taxon>Bacillati</taxon>
        <taxon>Actinomycetota</taxon>
        <taxon>Actinomycetes</taxon>
        <taxon>Streptosporangiales</taxon>
        <taxon>Streptosporangiaceae</taxon>
        <taxon>Nonomuraea</taxon>
    </lineage>
</organism>
<evidence type="ECO:0000256" key="2">
    <source>
        <dbReference type="ARBA" id="ARBA00004442"/>
    </source>
</evidence>